<reference evidence="2 3" key="1">
    <citation type="submission" date="2016-10" db="EMBL/GenBank/DDBJ databases">
        <title>The genome of Paramicrosporidium saccamoebae is the missing link in understanding Cryptomycota and Microsporidia evolution.</title>
        <authorList>
            <person name="Quandt C.A."/>
            <person name="Beaudet D."/>
            <person name="Corsaro D."/>
            <person name="Michel R."/>
            <person name="Corradi N."/>
            <person name="James T."/>
        </authorList>
    </citation>
    <scope>NUCLEOTIDE SEQUENCE [LARGE SCALE GENOMIC DNA]</scope>
    <source>
        <strain evidence="2 3">KSL3</strain>
    </source>
</reference>
<evidence type="ECO:0000313" key="2">
    <source>
        <dbReference type="EMBL" id="PJF19320.1"/>
    </source>
</evidence>
<keyword evidence="1" id="KW-0175">Coiled coil</keyword>
<accession>A0A2H9TNR7</accession>
<protein>
    <submittedName>
        <fullName evidence="2">Uncharacterized protein</fullName>
    </submittedName>
</protein>
<evidence type="ECO:0000256" key="1">
    <source>
        <dbReference type="SAM" id="Coils"/>
    </source>
</evidence>
<comment type="caution">
    <text evidence="2">The sequence shown here is derived from an EMBL/GenBank/DDBJ whole genome shotgun (WGS) entry which is preliminary data.</text>
</comment>
<dbReference type="Proteomes" id="UP000240830">
    <property type="component" value="Unassembled WGS sequence"/>
</dbReference>
<keyword evidence="3" id="KW-1185">Reference proteome</keyword>
<gene>
    <name evidence="2" type="ORF">PSACC_00834</name>
</gene>
<proteinExistence type="predicted"/>
<organism evidence="2 3">
    <name type="scientific">Paramicrosporidium saccamoebae</name>
    <dbReference type="NCBI Taxonomy" id="1246581"/>
    <lineage>
        <taxon>Eukaryota</taxon>
        <taxon>Fungi</taxon>
        <taxon>Fungi incertae sedis</taxon>
        <taxon>Cryptomycota</taxon>
        <taxon>Cryptomycota incertae sedis</taxon>
        <taxon>Paramicrosporidium</taxon>
    </lineage>
</organism>
<sequence>MSTAAPPAEDFSKYRDEVERLKSFLLQLDAEINEDSVKTRQNIEELEANLAERDKIIRELQREEEPDFALIVEQLHAENEKLKEIIMRQEGSIEELTEKNNNLQTALVMLQSKARKKVLDLEKRLAEKTVCDASPEEMNMLRGEISALIKGENKEGRDGSIDKYVFPYSDTIGVTSDHCSFHSSAHHQRSLTPKSG</sequence>
<dbReference type="AlphaFoldDB" id="A0A2H9TNR7"/>
<feature type="coiled-coil region" evidence="1">
    <location>
        <begin position="29"/>
        <end position="113"/>
    </location>
</feature>
<evidence type="ECO:0000313" key="3">
    <source>
        <dbReference type="Proteomes" id="UP000240830"/>
    </source>
</evidence>
<dbReference type="EMBL" id="MTSL01000065">
    <property type="protein sequence ID" value="PJF19320.1"/>
    <property type="molecule type" value="Genomic_DNA"/>
</dbReference>
<name>A0A2H9TNR7_9FUNG</name>